<keyword evidence="2" id="KW-1185">Reference proteome</keyword>
<reference evidence="1" key="1">
    <citation type="submission" date="2023-03" db="EMBL/GenBank/DDBJ databases">
        <title>Massive genome expansion in bonnet fungi (Mycena s.s.) driven by repeated elements and novel gene families across ecological guilds.</title>
        <authorList>
            <consortium name="Lawrence Berkeley National Laboratory"/>
            <person name="Harder C.B."/>
            <person name="Miyauchi S."/>
            <person name="Viragh M."/>
            <person name="Kuo A."/>
            <person name="Thoen E."/>
            <person name="Andreopoulos B."/>
            <person name="Lu D."/>
            <person name="Skrede I."/>
            <person name="Drula E."/>
            <person name="Henrissat B."/>
            <person name="Morin E."/>
            <person name="Kohler A."/>
            <person name="Barry K."/>
            <person name="LaButti K."/>
            <person name="Morin E."/>
            <person name="Salamov A."/>
            <person name="Lipzen A."/>
            <person name="Mereny Z."/>
            <person name="Hegedus B."/>
            <person name="Baldrian P."/>
            <person name="Stursova M."/>
            <person name="Weitz H."/>
            <person name="Taylor A."/>
            <person name="Grigoriev I.V."/>
            <person name="Nagy L.G."/>
            <person name="Martin F."/>
            <person name="Kauserud H."/>
        </authorList>
    </citation>
    <scope>NUCLEOTIDE SEQUENCE</scope>
    <source>
        <strain evidence="1">CBHHK173m</strain>
    </source>
</reference>
<dbReference type="EMBL" id="JARJCN010000026">
    <property type="protein sequence ID" value="KAJ7088498.1"/>
    <property type="molecule type" value="Genomic_DNA"/>
</dbReference>
<dbReference type="Proteomes" id="UP001222325">
    <property type="component" value="Unassembled WGS sequence"/>
</dbReference>
<dbReference type="AlphaFoldDB" id="A0AAD6U4S7"/>
<proteinExistence type="predicted"/>
<organism evidence="1 2">
    <name type="scientific">Mycena belliarum</name>
    <dbReference type="NCBI Taxonomy" id="1033014"/>
    <lineage>
        <taxon>Eukaryota</taxon>
        <taxon>Fungi</taxon>
        <taxon>Dikarya</taxon>
        <taxon>Basidiomycota</taxon>
        <taxon>Agaricomycotina</taxon>
        <taxon>Agaricomycetes</taxon>
        <taxon>Agaricomycetidae</taxon>
        <taxon>Agaricales</taxon>
        <taxon>Marasmiineae</taxon>
        <taxon>Mycenaceae</taxon>
        <taxon>Mycena</taxon>
    </lineage>
</organism>
<protein>
    <submittedName>
        <fullName evidence="1">Uncharacterized protein</fullName>
    </submittedName>
</protein>
<evidence type="ECO:0000313" key="1">
    <source>
        <dbReference type="EMBL" id="KAJ7088498.1"/>
    </source>
</evidence>
<evidence type="ECO:0000313" key="2">
    <source>
        <dbReference type="Proteomes" id="UP001222325"/>
    </source>
</evidence>
<accession>A0AAD6U4S7</accession>
<gene>
    <name evidence="1" type="ORF">B0H15DRAFT_949677</name>
</gene>
<name>A0AAD6U4S7_9AGAR</name>
<comment type="caution">
    <text evidence="1">The sequence shown here is derived from an EMBL/GenBank/DDBJ whole genome shotgun (WGS) entry which is preliminary data.</text>
</comment>
<sequence>MGFDRTVGSSLGWPSFFSSAGNCKRVRTIVAVVFFSQWSGNALVSYYLNNQHRRTHNPRQLPSFCHTPHGPLTMCVCGLQLSSTAPSAYGTSVARRWSHAAPTSAKLLTLFFTMRTVCFAHSRINADVHAALIWGSLLSR</sequence>